<keyword evidence="3" id="KW-1185">Reference proteome</keyword>
<name>A0ABP0QE61_9DINO</name>
<evidence type="ECO:0000313" key="3">
    <source>
        <dbReference type="Proteomes" id="UP001642464"/>
    </source>
</evidence>
<evidence type="ECO:0000256" key="1">
    <source>
        <dbReference type="SAM" id="SignalP"/>
    </source>
</evidence>
<comment type="caution">
    <text evidence="2">The sequence shown here is derived from an EMBL/GenBank/DDBJ whole genome shotgun (WGS) entry which is preliminary data.</text>
</comment>
<evidence type="ECO:0000313" key="2">
    <source>
        <dbReference type="EMBL" id="CAK9085928.1"/>
    </source>
</evidence>
<sequence length="111" mass="12345">MLRRWHRVLLALSALWCIVRPRETFLRPPSQVPRGFRSVAVVPSEGLASLQAKPSDLRTQERSNGADTLYTAEGIAGGPFASVFVGMLNDCHAKLHGRHLIALGKQQFLLW</sequence>
<organism evidence="2 3">
    <name type="scientific">Durusdinium trenchii</name>
    <dbReference type="NCBI Taxonomy" id="1381693"/>
    <lineage>
        <taxon>Eukaryota</taxon>
        <taxon>Sar</taxon>
        <taxon>Alveolata</taxon>
        <taxon>Dinophyceae</taxon>
        <taxon>Suessiales</taxon>
        <taxon>Symbiodiniaceae</taxon>
        <taxon>Durusdinium</taxon>
    </lineage>
</organism>
<accession>A0ABP0QE61</accession>
<gene>
    <name evidence="2" type="ORF">SCF082_LOCUS40682</name>
</gene>
<keyword evidence="1" id="KW-0732">Signal</keyword>
<feature type="signal peptide" evidence="1">
    <location>
        <begin position="1"/>
        <end position="21"/>
    </location>
</feature>
<dbReference type="Proteomes" id="UP001642464">
    <property type="component" value="Unassembled WGS sequence"/>
</dbReference>
<proteinExistence type="predicted"/>
<dbReference type="EMBL" id="CAXAMM010039363">
    <property type="protein sequence ID" value="CAK9085928.1"/>
    <property type="molecule type" value="Genomic_DNA"/>
</dbReference>
<feature type="chain" id="PRO_5045941648" evidence="1">
    <location>
        <begin position="22"/>
        <end position="111"/>
    </location>
</feature>
<reference evidence="2 3" key="1">
    <citation type="submission" date="2024-02" db="EMBL/GenBank/DDBJ databases">
        <authorList>
            <person name="Chen Y."/>
            <person name="Shah S."/>
            <person name="Dougan E. K."/>
            <person name="Thang M."/>
            <person name="Chan C."/>
        </authorList>
    </citation>
    <scope>NUCLEOTIDE SEQUENCE [LARGE SCALE GENOMIC DNA]</scope>
</reference>
<protein>
    <submittedName>
        <fullName evidence="2">Uncharacterized protein</fullName>
    </submittedName>
</protein>